<dbReference type="OrthoDB" id="1750196at2759"/>
<sequence length="221" mass="26079">MKPTSLTGKEANLLIVSHLVVYEVFFHLPPFELPIYRCYNSTGNPFVHIKEFMYESSLWKNDNRVLAFLFRKSLDGPALEWFYSLEPVDAEDFEAVQRKFLQRYRDRVGPSLSITDLMVEKMKVDEDFPRYPPLLDTLPDIFNALMAANALTLPREQLQWPPNVDTSLYCAFHWGPGHTLEACFHFKDYIYDLNDNGRIDWEEMRKYITEMKARRPPRQNS</sequence>
<dbReference type="InterPro" id="IPR018247">
    <property type="entry name" value="EF_Hand_1_Ca_BS"/>
</dbReference>
<reference evidence="2" key="1">
    <citation type="submission" date="2017-07" db="EMBL/GenBank/DDBJ databases">
        <title>Taro Niue Genome Assembly and Annotation.</title>
        <authorList>
            <person name="Atibalentja N."/>
            <person name="Keating K."/>
            <person name="Fields C.J."/>
        </authorList>
    </citation>
    <scope>NUCLEOTIDE SEQUENCE</scope>
    <source>
        <strain evidence="2">Niue_2</strain>
        <tissue evidence="2">Leaf</tissue>
    </source>
</reference>
<proteinExistence type="predicted"/>
<organism evidence="2 3">
    <name type="scientific">Colocasia esculenta</name>
    <name type="common">Wild taro</name>
    <name type="synonym">Arum esculentum</name>
    <dbReference type="NCBI Taxonomy" id="4460"/>
    <lineage>
        <taxon>Eukaryota</taxon>
        <taxon>Viridiplantae</taxon>
        <taxon>Streptophyta</taxon>
        <taxon>Embryophyta</taxon>
        <taxon>Tracheophyta</taxon>
        <taxon>Spermatophyta</taxon>
        <taxon>Magnoliopsida</taxon>
        <taxon>Liliopsida</taxon>
        <taxon>Araceae</taxon>
        <taxon>Aroideae</taxon>
        <taxon>Colocasieae</taxon>
        <taxon>Colocasia</taxon>
    </lineage>
</organism>
<evidence type="ECO:0000313" key="2">
    <source>
        <dbReference type="EMBL" id="MQM00254.1"/>
    </source>
</evidence>
<feature type="domain" description="EF-hand" evidence="1">
    <location>
        <begin position="191"/>
        <end position="214"/>
    </location>
</feature>
<evidence type="ECO:0000313" key="3">
    <source>
        <dbReference type="Proteomes" id="UP000652761"/>
    </source>
</evidence>
<comment type="caution">
    <text evidence="2">The sequence shown here is derived from an EMBL/GenBank/DDBJ whole genome shotgun (WGS) entry which is preliminary data.</text>
</comment>
<dbReference type="AlphaFoldDB" id="A0A843W7Q5"/>
<gene>
    <name evidence="2" type="ORF">Taro_032986</name>
</gene>
<accession>A0A843W7Q5</accession>
<dbReference type="PROSITE" id="PS50222">
    <property type="entry name" value="EF_HAND_2"/>
    <property type="match status" value="1"/>
</dbReference>
<dbReference type="EMBL" id="NMUH01002480">
    <property type="protein sequence ID" value="MQM00254.1"/>
    <property type="molecule type" value="Genomic_DNA"/>
</dbReference>
<evidence type="ECO:0000259" key="1">
    <source>
        <dbReference type="PROSITE" id="PS50222"/>
    </source>
</evidence>
<name>A0A843W7Q5_COLES</name>
<dbReference type="Proteomes" id="UP000652761">
    <property type="component" value="Unassembled WGS sequence"/>
</dbReference>
<dbReference type="PROSITE" id="PS00018">
    <property type="entry name" value="EF_HAND_1"/>
    <property type="match status" value="1"/>
</dbReference>
<dbReference type="InterPro" id="IPR002048">
    <property type="entry name" value="EF_hand_dom"/>
</dbReference>
<dbReference type="GO" id="GO:0005509">
    <property type="term" value="F:calcium ion binding"/>
    <property type="evidence" value="ECO:0007669"/>
    <property type="project" value="InterPro"/>
</dbReference>
<keyword evidence="3" id="KW-1185">Reference proteome</keyword>
<protein>
    <recommendedName>
        <fullName evidence="1">EF-hand domain-containing protein</fullName>
    </recommendedName>
</protein>